<evidence type="ECO:0000313" key="2">
    <source>
        <dbReference type="EMBL" id="MFC5496499.1"/>
    </source>
</evidence>
<dbReference type="SUPFAM" id="SSF53850">
    <property type="entry name" value="Periplasmic binding protein-like II"/>
    <property type="match status" value="1"/>
</dbReference>
<keyword evidence="3" id="KW-1185">Reference proteome</keyword>
<dbReference type="Pfam" id="PF12974">
    <property type="entry name" value="Phosphonate-bd"/>
    <property type="match status" value="1"/>
</dbReference>
<dbReference type="Proteomes" id="UP001596037">
    <property type="component" value="Unassembled WGS sequence"/>
</dbReference>
<dbReference type="Gene3D" id="3.40.190.10">
    <property type="entry name" value="Periplasmic binding protein-like II"/>
    <property type="match status" value="2"/>
</dbReference>
<dbReference type="RefSeq" id="WP_376848517.1">
    <property type="nucleotide sequence ID" value="NZ_JBHSMF010000002.1"/>
</dbReference>
<protein>
    <submittedName>
        <fullName evidence="2">Phosphate/phosphite/phosphonate ABC transporter substrate-binding protein</fullName>
    </submittedName>
</protein>
<organism evidence="2 3">
    <name type="scientific">Caenimonas terrae</name>
    <dbReference type="NCBI Taxonomy" id="696074"/>
    <lineage>
        <taxon>Bacteria</taxon>
        <taxon>Pseudomonadati</taxon>
        <taxon>Pseudomonadota</taxon>
        <taxon>Betaproteobacteria</taxon>
        <taxon>Burkholderiales</taxon>
        <taxon>Comamonadaceae</taxon>
        <taxon>Caenimonas</taxon>
    </lineage>
</organism>
<reference evidence="3" key="1">
    <citation type="journal article" date="2019" name="Int. J. Syst. Evol. Microbiol.">
        <title>The Global Catalogue of Microorganisms (GCM) 10K type strain sequencing project: providing services to taxonomists for standard genome sequencing and annotation.</title>
        <authorList>
            <consortium name="The Broad Institute Genomics Platform"/>
            <consortium name="The Broad Institute Genome Sequencing Center for Infectious Disease"/>
            <person name="Wu L."/>
            <person name="Ma J."/>
        </authorList>
    </citation>
    <scope>NUCLEOTIDE SEQUENCE [LARGE SCALE GENOMIC DNA]</scope>
    <source>
        <strain evidence="3">CCUG 57401</strain>
    </source>
</reference>
<comment type="caution">
    <text evidence="2">The sequence shown here is derived from an EMBL/GenBank/DDBJ whole genome shotgun (WGS) entry which is preliminary data.</text>
</comment>
<feature type="signal peptide" evidence="1">
    <location>
        <begin position="1"/>
        <end position="26"/>
    </location>
</feature>
<dbReference type="PANTHER" id="PTHR35841">
    <property type="entry name" value="PHOSPHONATES-BINDING PERIPLASMIC PROTEIN"/>
    <property type="match status" value="1"/>
</dbReference>
<evidence type="ECO:0000313" key="3">
    <source>
        <dbReference type="Proteomes" id="UP001596037"/>
    </source>
</evidence>
<accession>A0ABW0N765</accession>
<dbReference type="PANTHER" id="PTHR35841:SF1">
    <property type="entry name" value="PHOSPHONATES-BINDING PERIPLASMIC PROTEIN"/>
    <property type="match status" value="1"/>
</dbReference>
<sequence>MRKTLNLRGPLLLALALTAAVVGARAEDALTLGISEGTSGGLDHAQAIAKYQGLADTIGKSIKRKVQVVFVREFDQLEEGMATGRLDLVMARPSDYPARGVAKHGYKFVVSARPDGNCLIVVRKDSPYKTLDDAKGKRWVFPETASYMTKFCTAELRDRGIVLAKENVKYVREQAAITFFLDNKFADVGGIASYSGPAKSLDKSGFRVLHKSIPQPYFPLVAGKRVSEPEVAKIQVALTAMGTAPEDVAVLKSVGVQGFDAGRQERLEQLLTWLGAK</sequence>
<gene>
    <name evidence="2" type="ORF">ACFPOE_03055</name>
</gene>
<keyword evidence="1" id="KW-0732">Signal</keyword>
<dbReference type="EMBL" id="JBHSMF010000002">
    <property type="protein sequence ID" value="MFC5496499.1"/>
    <property type="molecule type" value="Genomic_DNA"/>
</dbReference>
<feature type="chain" id="PRO_5045535392" evidence="1">
    <location>
        <begin position="27"/>
        <end position="277"/>
    </location>
</feature>
<name>A0ABW0N765_9BURK</name>
<evidence type="ECO:0000256" key="1">
    <source>
        <dbReference type="SAM" id="SignalP"/>
    </source>
</evidence>
<proteinExistence type="predicted"/>